<dbReference type="AlphaFoldDB" id="A0A9P9W919"/>
<evidence type="ECO:0000256" key="1">
    <source>
        <dbReference type="SAM" id="SignalP"/>
    </source>
</evidence>
<proteinExistence type="predicted"/>
<sequence length="150" mass="17060">MHPSHVFAWVVTTFAGLANAAEPLPAMHIDDFSATGAFGSQQGKVQFKVNYDDGKSQFTCQKMPFAHGHRNGSFPYVEGPTPCSDPRFDFELLPENGKQQDALLQFRCYVDREHHYFLRSHMIEGHDIVNEVDRRTNLSRQHPDQASRTP</sequence>
<accession>A0A9P9W919</accession>
<feature type="signal peptide" evidence="1">
    <location>
        <begin position="1"/>
        <end position="20"/>
    </location>
</feature>
<keyword evidence="1" id="KW-0732">Signal</keyword>
<dbReference type="EMBL" id="JAFIMR010000063">
    <property type="protein sequence ID" value="KAI1852166.1"/>
    <property type="molecule type" value="Genomic_DNA"/>
</dbReference>
<name>A0A9P9W919_9PEZI</name>
<comment type="caution">
    <text evidence="2">The sequence shown here is derived from an EMBL/GenBank/DDBJ whole genome shotgun (WGS) entry which is preliminary data.</text>
</comment>
<organism evidence="2 3">
    <name type="scientific">Neoarthrinium moseri</name>
    <dbReference type="NCBI Taxonomy" id="1658444"/>
    <lineage>
        <taxon>Eukaryota</taxon>
        <taxon>Fungi</taxon>
        <taxon>Dikarya</taxon>
        <taxon>Ascomycota</taxon>
        <taxon>Pezizomycotina</taxon>
        <taxon>Sordariomycetes</taxon>
        <taxon>Xylariomycetidae</taxon>
        <taxon>Amphisphaeriales</taxon>
        <taxon>Apiosporaceae</taxon>
        <taxon>Neoarthrinium</taxon>
    </lineage>
</organism>
<feature type="chain" id="PRO_5040369326" evidence="1">
    <location>
        <begin position="21"/>
        <end position="150"/>
    </location>
</feature>
<dbReference type="Proteomes" id="UP000829685">
    <property type="component" value="Unassembled WGS sequence"/>
</dbReference>
<reference evidence="2" key="1">
    <citation type="submission" date="2021-03" db="EMBL/GenBank/DDBJ databases">
        <title>Revisited historic fungal species revealed as producer of novel bioactive compounds through whole genome sequencing and comparative genomics.</title>
        <authorList>
            <person name="Vignolle G.A."/>
            <person name="Hochenegger N."/>
            <person name="Mach R.L."/>
            <person name="Mach-Aigner A.R."/>
            <person name="Javad Rahimi M."/>
            <person name="Salim K.A."/>
            <person name="Chan C.M."/>
            <person name="Lim L.B.L."/>
            <person name="Cai F."/>
            <person name="Druzhinina I.S."/>
            <person name="U'Ren J.M."/>
            <person name="Derntl C."/>
        </authorList>
    </citation>
    <scope>NUCLEOTIDE SEQUENCE</scope>
    <source>
        <strain evidence="2">TUCIM 5799</strain>
    </source>
</reference>
<evidence type="ECO:0000313" key="3">
    <source>
        <dbReference type="Proteomes" id="UP000829685"/>
    </source>
</evidence>
<evidence type="ECO:0000313" key="2">
    <source>
        <dbReference type="EMBL" id="KAI1852166.1"/>
    </source>
</evidence>
<gene>
    <name evidence="2" type="ORF">JX265_013137</name>
</gene>
<keyword evidence="3" id="KW-1185">Reference proteome</keyword>
<protein>
    <submittedName>
        <fullName evidence="2">Uncharacterized protein</fullName>
    </submittedName>
</protein>